<keyword evidence="2" id="KW-0963">Cytoplasm</keyword>
<comment type="subcellular location">
    <subcellularLocation>
        <location evidence="1">Cytoplasm</location>
    </subcellularLocation>
</comment>
<feature type="compositionally biased region" description="Polar residues" evidence="4">
    <location>
        <begin position="993"/>
        <end position="1027"/>
    </location>
</feature>
<dbReference type="PANTHER" id="PTHR16308">
    <property type="entry name" value="UBIQUITIN ASSOCIATED PROTEIN 2-LIKE/LINGERER"/>
    <property type="match status" value="1"/>
</dbReference>
<dbReference type="PANTHER" id="PTHR16308:SF13">
    <property type="entry name" value="PROTEIN LINGERER"/>
    <property type="match status" value="1"/>
</dbReference>
<feature type="region of interest" description="Disordered" evidence="4">
    <location>
        <begin position="350"/>
        <end position="376"/>
    </location>
</feature>
<dbReference type="AlphaFoldDB" id="A0ABD2XS56"/>
<keyword evidence="3" id="KW-0597">Phosphoprotein</keyword>
<feature type="compositionally biased region" description="Low complexity" evidence="4">
    <location>
        <begin position="645"/>
        <end position="654"/>
    </location>
</feature>
<sequence>MSVETESTSWKNTSKKSNKKHDRKAKASDNMSGDKSEKKADHSAHSATTDKSANVRSEPLPENVKAVMDLTLKSEDEVVMALHVADGDLDRAVNDLLEGVSPEWEIKKKKARPAAGAKQTSDDAPLDNHTGSDYKHQYQADSSARGRGGRANHGNRGWRRQENKENEKNVDTTNEGNSNHGVRGRFSGKASRGGRGGGRNFANRSYGNRGSRSQSNSQVFSNRIETWTGVEEEKPEKSTDPPTNSWKTPEVVEDWDAEEYTGSLADSKVFIPSTFVETPPKPNETEEPAAVKTLEMPQKTAASIKPRPRKPPPSKIPSSAVEMPGDTLNSNIGLLDVQFGALEFGTDSSILDASPPQDKVDTSSIKSSTSSGDHASVKNTLKNLCSFTTEPMQPACATNFGTSPKIVTKDISVPNEVHINSQGSLMKPPTSTQNIEMPNQNINSSSMSTVDYKPNTNYQPSAKSYQMPTSGNNYSNFTPKPQPIEETFGGSAKQETKNFRSINSTSLTNYNSSYAQSYVTTFSQTAPTSTAAIYNQAASNKQEYQSSGFPASVSQYQAQSTSTSTSSNNLPFMSTGYPSSTSFQSAQSYQPTTTTYAMSMNHGPASYSNSVQSVYSKPYSTYTAQEQNDNKGLSSVNSKFDGDSSHSSAVSVSTSNTMGISASSSVNTLSKTTATNAMPKSTTVGLGSGNNSNSSTGSGSTGNVTPILGHQYVVGQTIPAYATFQQQPAVYTYEELQMLQQRLNHMPNSAYHYDATLGYQTSGPVTSLGNSRNDSVSTVQNVQGQFSSMNDARFTRTDGNSSPVSSTVSQQNTSQQQQQQQQHQQPLMNPIPPGYAYFYGGSIMPASGFPYNTAPTLYPQMPTTAGTGSNSSTYPSKSGNYSSGYNTGSNYDAITNAGSAADYKNSSSGYSQTGKNIPATCSPNTINPSDISPTIYSKGHTQLNKTYEKQNFHSATPPPFGMTNNQTAGVIGGYNATHMFIPTVPHQLHQALHQDSGSNTVQRSNNNPQNKVPLKNSYTSSYWTGSN</sequence>
<feature type="compositionally biased region" description="Basic residues" evidence="4">
    <location>
        <begin position="13"/>
        <end position="24"/>
    </location>
</feature>
<organism evidence="5 6">
    <name type="scientific">Trichogramma kaykai</name>
    <dbReference type="NCBI Taxonomy" id="54128"/>
    <lineage>
        <taxon>Eukaryota</taxon>
        <taxon>Metazoa</taxon>
        <taxon>Ecdysozoa</taxon>
        <taxon>Arthropoda</taxon>
        <taxon>Hexapoda</taxon>
        <taxon>Insecta</taxon>
        <taxon>Pterygota</taxon>
        <taxon>Neoptera</taxon>
        <taxon>Endopterygota</taxon>
        <taxon>Hymenoptera</taxon>
        <taxon>Apocrita</taxon>
        <taxon>Proctotrupomorpha</taxon>
        <taxon>Chalcidoidea</taxon>
        <taxon>Trichogrammatidae</taxon>
        <taxon>Trichogramma</taxon>
    </lineage>
</organism>
<dbReference type="CDD" id="cd14277">
    <property type="entry name" value="UBA_UBP2_like"/>
    <property type="match status" value="1"/>
</dbReference>
<feature type="region of interest" description="Disordered" evidence="4">
    <location>
        <begin position="626"/>
        <end position="654"/>
    </location>
</feature>
<reference evidence="5 6" key="1">
    <citation type="journal article" date="2024" name="bioRxiv">
        <title>A reference genome for Trichogramma kaykai: A tiny desert-dwelling parasitoid wasp with competing sex-ratio distorters.</title>
        <authorList>
            <person name="Culotta J."/>
            <person name="Lindsey A.R."/>
        </authorList>
    </citation>
    <scope>NUCLEOTIDE SEQUENCE [LARGE SCALE GENOMIC DNA]</scope>
    <source>
        <strain evidence="5 6">KSX58</strain>
    </source>
</reference>
<feature type="compositionally biased region" description="Low complexity" evidence="4">
    <location>
        <begin position="681"/>
        <end position="702"/>
    </location>
</feature>
<feature type="region of interest" description="Disordered" evidence="4">
    <location>
        <begin position="100"/>
        <end position="249"/>
    </location>
</feature>
<feature type="compositionally biased region" description="Basic and acidic residues" evidence="4">
    <location>
        <begin position="159"/>
        <end position="170"/>
    </location>
</feature>
<evidence type="ECO:0000256" key="4">
    <source>
        <dbReference type="SAM" id="MobiDB-lite"/>
    </source>
</evidence>
<feature type="compositionally biased region" description="Polar residues" evidence="4">
    <location>
        <begin position="205"/>
        <end position="225"/>
    </location>
</feature>
<feature type="region of interest" description="Disordered" evidence="4">
    <location>
        <begin position="271"/>
        <end position="322"/>
    </location>
</feature>
<keyword evidence="6" id="KW-1185">Reference proteome</keyword>
<evidence type="ECO:0000256" key="1">
    <source>
        <dbReference type="ARBA" id="ARBA00004496"/>
    </source>
</evidence>
<feature type="compositionally biased region" description="Polar residues" evidence="4">
    <location>
        <begin position="671"/>
        <end position="680"/>
    </location>
</feature>
<dbReference type="InterPro" id="IPR022166">
    <property type="entry name" value="UBAP2/Lig"/>
</dbReference>
<feature type="compositionally biased region" description="Polar residues" evidence="4">
    <location>
        <begin position="171"/>
        <end position="180"/>
    </location>
</feature>
<dbReference type="Pfam" id="PF12478">
    <property type="entry name" value="UBAP2-Lig"/>
    <property type="match status" value="1"/>
</dbReference>
<name>A0ABD2XS56_9HYME</name>
<feature type="compositionally biased region" description="Polar residues" evidence="4">
    <location>
        <begin position="626"/>
        <end position="638"/>
    </location>
</feature>
<feature type="region of interest" description="Disordered" evidence="4">
    <location>
        <begin position="1"/>
        <end position="62"/>
    </location>
</feature>
<dbReference type="Proteomes" id="UP001627154">
    <property type="component" value="Unassembled WGS sequence"/>
</dbReference>
<feature type="region of interest" description="Disordered" evidence="4">
    <location>
        <begin position="784"/>
        <end position="831"/>
    </location>
</feature>
<evidence type="ECO:0000313" key="6">
    <source>
        <dbReference type="Proteomes" id="UP001627154"/>
    </source>
</evidence>
<feature type="compositionally biased region" description="Low complexity" evidence="4">
    <location>
        <begin position="362"/>
        <end position="371"/>
    </location>
</feature>
<evidence type="ECO:0000256" key="2">
    <source>
        <dbReference type="ARBA" id="ARBA00022490"/>
    </source>
</evidence>
<feature type="region of interest" description="Disordered" evidence="4">
    <location>
        <begin position="991"/>
        <end position="1027"/>
    </location>
</feature>
<gene>
    <name evidence="5" type="ORF">TKK_000074</name>
</gene>
<proteinExistence type="predicted"/>
<dbReference type="SUPFAM" id="SSF46934">
    <property type="entry name" value="UBA-like"/>
    <property type="match status" value="1"/>
</dbReference>
<feature type="region of interest" description="Disordered" evidence="4">
    <location>
        <begin position="671"/>
        <end position="702"/>
    </location>
</feature>
<dbReference type="GO" id="GO:0005737">
    <property type="term" value="C:cytoplasm"/>
    <property type="evidence" value="ECO:0007669"/>
    <property type="project" value="UniProtKB-SubCell"/>
</dbReference>
<protein>
    <recommendedName>
        <fullName evidence="7">UBA domain-containing protein</fullName>
    </recommendedName>
</protein>
<accession>A0ABD2XS56</accession>
<feature type="compositionally biased region" description="Basic and acidic residues" evidence="4">
    <location>
        <begin position="32"/>
        <end position="44"/>
    </location>
</feature>
<dbReference type="Gene3D" id="1.10.8.10">
    <property type="entry name" value="DNA helicase RuvA subunit, C-terminal domain"/>
    <property type="match status" value="1"/>
</dbReference>
<evidence type="ECO:0008006" key="7">
    <source>
        <dbReference type="Google" id="ProtNLM"/>
    </source>
</evidence>
<dbReference type="EMBL" id="JBJJXI010000002">
    <property type="protein sequence ID" value="KAL3407821.1"/>
    <property type="molecule type" value="Genomic_DNA"/>
</dbReference>
<dbReference type="InterPro" id="IPR009060">
    <property type="entry name" value="UBA-like_sf"/>
</dbReference>
<feature type="compositionally biased region" description="Polar residues" evidence="4">
    <location>
        <begin position="45"/>
        <end position="55"/>
    </location>
</feature>
<feature type="compositionally biased region" description="Low complexity" evidence="4">
    <location>
        <begin position="800"/>
        <end position="826"/>
    </location>
</feature>
<evidence type="ECO:0000256" key="3">
    <source>
        <dbReference type="ARBA" id="ARBA00022553"/>
    </source>
</evidence>
<comment type="caution">
    <text evidence="5">The sequence shown here is derived from an EMBL/GenBank/DDBJ whole genome shotgun (WGS) entry which is preliminary data.</text>
</comment>
<dbReference type="InterPro" id="IPR051833">
    <property type="entry name" value="TC-DDR_regulator"/>
</dbReference>
<evidence type="ECO:0000313" key="5">
    <source>
        <dbReference type="EMBL" id="KAL3407821.1"/>
    </source>
</evidence>